<dbReference type="SUPFAM" id="SSF57863">
    <property type="entry name" value="ArfGap/RecO-like zinc finger"/>
    <property type="match status" value="1"/>
</dbReference>
<evidence type="ECO:0000259" key="10">
    <source>
        <dbReference type="Pfam" id="PF11967"/>
    </source>
</evidence>
<reference evidence="11" key="1">
    <citation type="journal article" date="2021" name="PeerJ">
        <title>Extensive microbial diversity within the chicken gut microbiome revealed by metagenomics and culture.</title>
        <authorList>
            <person name="Gilroy R."/>
            <person name="Ravi A."/>
            <person name="Getino M."/>
            <person name="Pursley I."/>
            <person name="Horton D.L."/>
            <person name="Alikhan N.F."/>
            <person name="Baker D."/>
            <person name="Gharbi K."/>
            <person name="Hall N."/>
            <person name="Watson M."/>
            <person name="Adriaenssens E.M."/>
            <person name="Foster-Nyarko E."/>
            <person name="Jarju S."/>
            <person name="Secka A."/>
            <person name="Antonio M."/>
            <person name="Oren A."/>
            <person name="Chaudhuri R.R."/>
            <person name="La Ragione R."/>
            <person name="Hildebrand F."/>
            <person name="Pallen M.J."/>
        </authorList>
    </citation>
    <scope>NUCLEOTIDE SEQUENCE</scope>
    <source>
        <strain evidence="11">378</strain>
    </source>
</reference>
<keyword evidence="4 8" id="KW-0227">DNA damage</keyword>
<dbReference type="PANTHER" id="PTHR33991">
    <property type="entry name" value="DNA REPAIR PROTEIN RECO"/>
    <property type="match status" value="1"/>
</dbReference>
<feature type="compositionally biased region" description="Low complexity" evidence="9">
    <location>
        <begin position="357"/>
        <end position="382"/>
    </location>
</feature>
<dbReference type="GO" id="GO:0043590">
    <property type="term" value="C:bacterial nucleoid"/>
    <property type="evidence" value="ECO:0007669"/>
    <property type="project" value="TreeGrafter"/>
</dbReference>
<feature type="region of interest" description="Disordered" evidence="9">
    <location>
        <begin position="198"/>
        <end position="221"/>
    </location>
</feature>
<evidence type="ECO:0000256" key="6">
    <source>
        <dbReference type="ARBA" id="ARBA00023204"/>
    </source>
</evidence>
<keyword evidence="5 8" id="KW-0233">DNA recombination</keyword>
<evidence type="ECO:0000256" key="1">
    <source>
        <dbReference type="ARBA" id="ARBA00003065"/>
    </source>
</evidence>
<dbReference type="Pfam" id="PF02565">
    <property type="entry name" value="RecO_C"/>
    <property type="match status" value="1"/>
</dbReference>
<dbReference type="InterPro" id="IPR022572">
    <property type="entry name" value="DNA_rep/recomb_RecO_N"/>
</dbReference>
<evidence type="ECO:0000256" key="4">
    <source>
        <dbReference type="ARBA" id="ARBA00022763"/>
    </source>
</evidence>
<evidence type="ECO:0000313" key="12">
    <source>
        <dbReference type="Proteomes" id="UP000733611"/>
    </source>
</evidence>
<dbReference type="Gene3D" id="2.40.50.140">
    <property type="entry name" value="Nucleic acid-binding proteins"/>
    <property type="match status" value="1"/>
</dbReference>
<dbReference type="Pfam" id="PF11967">
    <property type="entry name" value="RecO_N"/>
    <property type="match status" value="1"/>
</dbReference>
<evidence type="ECO:0000256" key="2">
    <source>
        <dbReference type="ARBA" id="ARBA00007452"/>
    </source>
</evidence>
<evidence type="ECO:0000256" key="5">
    <source>
        <dbReference type="ARBA" id="ARBA00023172"/>
    </source>
</evidence>
<evidence type="ECO:0000256" key="3">
    <source>
        <dbReference type="ARBA" id="ARBA00021310"/>
    </source>
</evidence>
<reference evidence="11" key="2">
    <citation type="submission" date="2021-04" db="EMBL/GenBank/DDBJ databases">
        <authorList>
            <person name="Gilroy R."/>
        </authorList>
    </citation>
    <scope>NUCLEOTIDE SEQUENCE</scope>
    <source>
        <strain evidence="11">378</strain>
    </source>
</reference>
<protein>
    <recommendedName>
        <fullName evidence="3 8">DNA repair protein RecO</fullName>
    </recommendedName>
    <alternativeName>
        <fullName evidence="7 8">Recombination protein O</fullName>
    </alternativeName>
</protein>
<dbReference type="InterPro" id="IPR037278">
    <property type="entry name" value="ARFGAP/RecO"/>
</dbReference>
<organism evidence="11 12">
    <name type="scientific">Candidatus Anaerobiospirillum pullicola</name>
    <dbReference type="NCBI Taxonomy" id="2838451"/>
    <lineage>
        <taxon>Bacteria</taxon>
        <taxon>Pseudomonadati</taxon>
        <taxon>Pseudomonadota</taxon>
        <taxon>Gammaproteobacteria</taxon>
        <taxon>Aeromonadales</taxon>
        <taxon>Succinivibrionaceae</taxon>
        <taxon>Anaerobiospirillum</taxon>
    </lineage>
</organism>
<dbReference type="HAMAP" id="MF_00201">
    <property type="entry name" value="RecO"/>
    <property type="match status" value="1"/>
</dbReference>
<comment type="caution">
    <text evidence="11">The sequence shown here is derived from an EMBL/GenBank/DDBJ whole genome shotgun (WGS) entry which is preliminary data.</text>
</comment>
<feature type="region of interest" description="Disordered" evidence="9">
    <location>
        <begin position="349"/>
        <end position="382"/>
    </location>
</feature>
<dbReference type="InterPro" id="IPR003717">
    <property type="entry name" value="RecO"/>
</dbReference>
<comment type="function">
    <text evidence="1 8">Involved in DNA repair and RecF pathway recombination.</text>
</comment>
<evidence type="ECO:0000313" key="11">
    <source>
        <dbReference type="EMBL" id="MBU3843325.1"/>
    </source>
</evidence>
<dbReference type="SUPFAM" id="SSF50249">
    <property type="entry name" value="Nucleic acid-binding proteins"/>
    <property type="match status" value="1"/>
</dbReference>
<accession>A0A948WX01</accession>
<proteinExistence type="inferred from homology"/>
<dbReference type="NCBIfam" id="TIGR00613">
    <property type="entry name" value="reco"/>
    <property type="match status" value="1"/>
</dbReference>
<dbReference type="Proteomes" id="UP000733611">
    <property type="component" value="Unassembled WGS sequence"/>
</dbReference>
<sequence>MPSIINNEPCYIYHVRDYQEHSLFLETITLNYGPITVLARGAKRARSPLQGVLQPFVPLRISIKQSQSGDLFYLTDYAFCGEGYNFKMPEYFCGLYLNELLHYLYRSGDADGNLNVFASYLQCLEAIDHHERIELNLRLFELTLLKAIGYAVPVCDDGGAPLKRNEPYRYCFGVGFIQFDQEMIALLNEITASSPLRFGGGDGAEDSTEATAPAPDSSADDDSALLFAKSKVRGRKLEDKPRMTTGSYVNEDPWAYLPHATSFGSSEDKVPALTREQKRAKLRFYQHDLLGPMLTGIQILDIATHALHQPQALANAKQLTSAIMSRLLHGREIESRRLYREYLQMLKQKQQHKKDAATTTTTTTTAPAPEEAAPAAATTEQE</sequence>
<comment type="similarity">
    <text evidence="2 8">Belongs to the RecO family.</text>
</comment>
<dbReference type="GO" id="GO:0006302">
    <property type="term" value="P:double-strand break repair"/>
    <property type="evidence" value="ECO:0007669"/>
    <property type="project" value="TreeGrafter"/>
</dbReference>
<feature type="domain" description="DNA replication/recombination mediator RecO N-terminal" evidence="10">
    <location>
        <begin position="8"/>
        <end position="76"/>
    </location>
</feature>
<dbReference type="InterPro" id="IPR042242">
    <property type="entry name" value="RecO_C"/>
</dbReference>
<name>A0A948WX01_9GAMM</name>
<dbReference type="PANTHER" id="PTHR33991:SF1">
    <property type="entry name" value="DNA REPAIR PROTEIN RECO"/>
    <property type="match status" value="1"/>
</dbReference>
<gene>
    <name evidence="8 11" type="primary">recO</name>
    <name evidence="11" type="ORF">H9847_00400</name>
</gene>
<keyword evidence="6 8" id="KW-0234">DNA repair</keyword>
<evidence type="ECO:0000256" key="7">
    <source>
        <dbReference type="ARBA" id="ARBA00033409"/>
    </source>
</evidence>
<dbReference type="AlphaFoldDB" id="A0A948WX01"/>
<dbReference type="Gene3D" id="1.20.1440.120">
    <property type="entry name" value="Recombination protein O, C-terminal domain"/>
    <property type="match status" value="2"/>
</dbReference>
<evidence type="ECO:0000256" key="8">
    <source>
        <dbReference type="HAMAP-Rule" id="MF_00201"/>
    </source>
</evidence>
<dbReference type="InterPro" id="IPR012340">
    <property type="entry name" value="NA-bd_OB-fold"/>
</dbReference>
<dbReference type="EMBL" id="JAHLFE010000010">
    <property type="protein sequence ID" value="MBU3843325.1"/>
    <property type="molecule type" value="Genomic_DNA"/>
</dbReference>
<dbReference type="GO" id="GO:0006310">
    <property type="term" value="P:DNA recombination"/>
    <property type="evidence" value="ECO:0007669"/>
    <property type="project" value="UniProtKB-UniRule"/>
</dbReference>
<evidence type="ECO:0000256" key="9">
    <source>
        <dbReference type="SAM" id="MobiDB-lite"/>
    </source>
</evidence>